<evidence type="ECO:0000313" key="1">
    <source>
        <dbReference type="EMBL" id="VUC20090.1"/>
    </source>
</evidence>
<keyword evidence="2" id="KW-1185">Reference proteome</keyword>
<proteinExistence type="predicted"/>
<comment type="caution">
    <text evidence="1">The sequence shown here is derived from an EMBL/GenBank/DDBJ whole genome shotgun (WGS) entry which is preliminary data.</text>
</comment>
<gene>
    <name evidence="1" type="ORF">CLO192961_LOCUS11872</name>
</gene>
<reference evidence="1 2" key="1">
    <citation type="submission" date="2019-06" db="EMBL/GenBank/DDBJ databases">
        <authorList>
            <person name="Broberg M."/>
        </authorList>
    </citation>
    <scope>NUCLEOTIDE SEQUENCE [LARGE SCALE GENOMIC DNA]</scope>
</reference>
<evidence type="ECO:0000313" key="2">
    <source>
        <dbReference type="Proteomes" id="UP000766486"/>
    </source>
</evidence>
<organism evidence="1 2">
    <name type="scientific">Bionectria ochroleuca</name>
    <name type="common">Gliocladium roseum</name>
    <dbReference type="NCBI Taxonomy" id="29856"/>
    <lineage>
        <taxon>Eukaryota</taxon>
        <taxon>Fungi</taxon>
        <taxon>Dikarya</taxon>
        <taxon>Ascomycota</taxon>
        <taxon>Pezizomycotina</taxon>
        <taxon>Sordariomycetes</taxon>
        <taxon>Hypocreomycetidae</taxon>
        <taxon>Hypocreales</taxon>
        <taxon>Bionectriaceae</taxon>
        <taxon>Clonostachys</taxon>
    </lineage>
</organism>
<dbReference type="Proteomes" id="UP000766486">
    <property type="component" value="Unassembled WGS sequence"/>
</dbReference>
<name>A0ABY6TQ53_BIOOC</name>
<protein>
    <submittedName>
        <fullName evidence="1">Uncharacterized protein</fullName>
    </submittedName>
</protein>
<accession>A0ABY6TQ53</accession>
<dbReference type="EMBL" id="CABFNS010000064">
    <property type="protein sequence ID" value="VUC20090.1"/>
    <property type="molecule type" value="Genomic_DNA"/>
</dbReference>
<sequence>MPRAKQGPGKSLGGGTTVRQAPVHETLNFQDHAGKNYLVRPTFPRATKAVPKLGIQLYLLGICDESAVQDFAKRFLGCEAIHGWRGMHWPRVDTYSGFDTVESCIEHHRREKTFRKNAIEEMKRGEVAGLSEEDAAEKMRTKIRGREPLPHIVPTWCVSEAFFKETEFKHRYRSWIIVIPEDRRSWEDVIEKGLLSVRFDLDVTPAMHTFCWDEQYNEPSELPGDNIVWVLVEKTGLYSCKPVDCKLLCAKDQPKHRFVDPDMDPEEQARIAYGWHTPGTAGRLFDEWSDATEWFRDCAYNSNCEACNDGEPHDICDDEWDEHYFDEDGQCIACRRR</sequence>